<keyword evidence="6" id="KW-0158">Chromosome</keyword>
<dbReference type="PhylomeDB" id="B3SAM5"/>
<organism evidence="16 17">
    <name type="scientific">Trichoplax adhaerens</name>
    <name type="common">Trichoplax reptans</name>
    <dbReference type="NCBI Taxonomy" id="10228"/>
    <lineage>
        <taxon>Eukaryota</taxon>
        <taxon>Metazoa</taxon>
        <taxon>Placozoa</taxon>
        <taxon>Uniplacotomia</taxon>
        <taxon>Trichoplacea</taxon>
        <taxon>Trichoplacidae</taxon>
        <taxon>Trichoplax</taxon>
    </lineage>
</organism>
<evidence type="ECO:0000313" key="16">
    <source>
        <dbReference type="EMBL" id="EDV20129.1"/>
    </source>
</evidence>
<evidence type="ECO:0000256" key="9">
    <source>
        <dbReference type="ARBA" id="ARBA00022553"/>
    </source>
</evidence>
<dbReference type="GO" id="GO:0005694">
    <property type="term" value="C:chromosome"/>
    <property type="evidence" value="ECO:0007669"/>
    <property type="project" value="UniProtKB-SubCell"/>
</dbReference>
<gene>
    <name evidence="16" type="ORF">TRIADDRAFT_61312</name>
</gene>
<dbReference type="KEGG" id="tad:TRIADDRAFT_61312"/>
<evidence type="ECO:0000256" key="4">
    <source>
        <dbReference type="ARBA" id="ARBA00007869"/>
    </source>
</evidence>
<evidence type="ECO:0000256" key="6">
    <source>
        <dbReference type="ARBA" id="ARBA00022454"/>
    </source>
</evidence>
<feature type="region of interest" description="Disordered" evidence="15">
    <location>
        <begin position="1"/>
        <end position="40"/>
    </location>
</feature>
<dbReference type="HOGENOM" id="CLU_118763_2_0_1"/>
<dbReference type="CTD" id="6758554"/>
<keyword evidence="11 14" id="KW-0175">Coiled coil</keyword>
<dbReference type="InParanoid" id="B3SAM5"/>
<evidence type="ECO:0000256" key="7">
    <source>
        <dbReference type="ARBA" id="ARBA00022517"/>
    </source>
</evidence>
<name>B3SAM5_TRIAD</name>
<dbReference type="GO" id="GO:0006364">
    <property type="term" value="P:rRNA processing"/>
    <property type="evidence" value="ECO:0007669"/>
    <property type="project" value="UniProtKB-KW"/>
</dbReference>
<evidence type="ECO:0000256" key="1">
    <source>
        <dbReference type="ARBA" id="ARBA00004090"/>
    </source>
</evidence>
<comment type="function">
    <text evidence="1">Involved in nucleolar integrity and required for processing of the pre-rRNA for the 60S ribosome subunit.</text>
</comment>
<evidence type="ECO:0000256" key="11">
    <source>
        <dbReference type="ARBA" id="ARBA00023054"/>
    </source>
</evidence>
<keyword evidence="12" id="KW-0539">Nucleus</keyword>
<comment type="function">
    <text evidence="13">Required for proper chromosome segregation during mitosis and error-free mitotic progression.</text>
</comment>
<feature type="coiled-coil region" evidence="14">
    <location>
        <begin position="53"/>
        <end position="101"/>
    </location>
</feature>
<evidence type="ECO:0000256" key="12">
    <source>
        <dbReference type="ARBA" id="ARBA00023242"/>
    </source>
</evidence>
<proteinExistence type="inferred from homology"/>
<keyword evidence="10" id="KW-0164">Citrullination</keyword>
<keyword evidence="7" id="KW-0690">Ribosome biogenesis</keyword>
<evidence type="ECO:0000256" key="8">
    <source>
        <dbReference type="ARBA" id="ARBA00022552"/>
    </source>
</evidence>
<dbReference type="PANTHER" id="PTHR13557:SF1">
    <property type="entry name" value="COILED-COIL DOMAIN-CONTAINING PROTEIN 86"/>
    <property type="match status" value="1"/>
</dbReference>
<evidence type="ECO:0000256" key="3">
    <source>
        <dbReference type="ARBA" id="ARBA00004604"/>
    </source>
</evidence>
<dbReference type="OMA" id="CSHRHSE"/>
<feature type="compositionally biased region" description="Basic residues" evidence="15">
    <location>
        <begin position="15"/>
        <end position="25"/>
    </location>
</feature>
<dbReference type="PANTHER" id="PTHR13557">
    <property type="entry name" value="COILED-COIL DOMAIN-CONTAINING PROTEIN 86"/>
    <property type="match status" value="1"/>
</dbReference>
<dbReference type="Pfam" id="PF03879">
    <property type="entry name" value="Cgr1"/>
    <property type="match status" value="1"/>
</dbReference>
<evidence type="ECO:0000256" key="15">
    <source>
        <dbReference type="SAM" id="MobiDB-lite"/>
    </source>
</evidence>
<comment type="subcellular location">
    <subcellularLocation>
        <location evidence="2">Chromosome</location>
    </subcellularLocation>
    <subcellularLocation>
        <location evidence="3">Nucleus</location>
        <location evidence="3">Nucleolus</location>
    </subcellularLocation>
</comment>
<dbReference type="AlphaFoldDB" id="B3SAM5"/>
<accession>B3SAM5</accession>
<comment type="similarity">
    <text evidence="4">Belongs to the CGR1 family.</text>
</comment>
<dbReference type="OrthoDB" id="277961at2759"/>
<evidence type="ECO:0000256" key="13">
    <source>
        <dbReference type="ARBA" id="ARBA00093307"/>
    </source>
</evidence>
<evidence type="ECO:0000256" key="14">
    <source>
        <dbReference type="SAM" id="Coils"/>
    </source>
</evidence>
<evidence type="ECO:0000256" key="5">
    <source>
        <dbReference type="ARBA" id="ARBA00016738"/>
    </source>
</evidence>
<dbReference type="InterPro" id="IPR005579">
    <property type="entry name" value="Cgr1-like"/>
</dbReference>
<dbReference type="STRING" id="10228.B3SAM5"/>
<evidence type="ECO:0000256" key="10">
    <source>
        <dbReference type="ARBA" id="ARBA00022934"/>
    </source>
</evidence>
<dbReference type="GO" id="GO:0005730">
    <property type="term" value="C:nucleolus"/>
    <property type="evidence" value="ECO:0000318"/>
    <property type="project" value="GO_Central"/>
</dbReference>
<dbReference type="Proteomes" id="UP000009022">
    <property type="component" value="Unassembled WGS sequence"/>
</dbReference>
<dbReference type="InterPro" id="IPR026570">
    <property type="entry name" value="CCDC86"/>
</dbReference>
<dbReference type="EMBL" id="DS985262">
    <property type="protein sequence ID" value="EDV20129.1"/>
    <property type="molecule type" value="Genomic_DNA"/>
</dbReference>
<keyword evidence="17" id="KW-1185">Reference proteome</keyword>
<dbReference type="GeneID" id="6758554"/>
<keyword evidence="9" id="KW-0597">Phosphoprotein</keyword>
<evidence type="ECO:0000256" key="2">
    <source>
        <dbReference type="ARBA" id="ARBA00004286"/>
    </source>
</evidence>
<dbReference type="RefSeq" id="XP_002117290.1">
    <property type="nucleotide sequence ID" value="XM_002117254.1"/>
</dbReference>
<dbReference type="eggNOG" id="KOG4538">
    <property type="taxonomic scope" value="Eukaryota"/>
</dbReference>
<protein>
    <recommendedName>
        <fullName evidence="5">Coiled-coil domain-containing protein 86</fullName>
    </recommendedName>
</protein>
<evidence type="ECO:0000313" key="17">
    <source>
        <dbReference type="Proteomes" id="UP000009022"/>
    </source>
</evidence>
<keyword evidence="8" id="KW-0698">rRNA processing</keyword>
<reference evidence="16 17" key="1">
    <citation type="journal article" date="2008" name="Nature">
        <title>The Trichoplax genome and the nature of placozoans.</title>
        <authorList>
            <person name="Srivastava M."/>
            <person name="Begovic E."/>
            <person name="Chapman J."/>
            <person name="Putnam N.H."/>
            <person name="Hellsten U."/>
            <person name="Kawashima T."/>
            <person name="Kuo A."/>
            <person name="Mitros T."/>
            <person name="Salamov A."/>
            <person name="Carpenter M.L."/>
            <person name="Signorovitch A.Y."/>
            <person name="Moreno M.A."/>
            <person name="Kamm K."/>
            <person name="Grimwood J."/>
            <person name="Schmutz J."/>
            <person name="Shapiro H."/>
            <person name="Grigoriev I.V."/>
            <person name="Buss L.W."/>
            <person name="Schierwater B."/>
            <person name="Dellaporta S.L."/>
            <person name="Rokhsar D.S."/>
        </authorList>
    </citation>
    <scope>NUCLEOTIDE SEQUENCE [LARGE SCALE GENOMIC DNA]</scope>
    <source>
        <strain evidence="16 17">Grell-BS-1999</strain>
    </source>
</reference>
<sequence length="122" mass="14320">MAGSDIQVGEEKHNHAVRGRRKSGRVWKEQHARSNAKMNVKPLRSSWKAKMNKKLTNQSIKDFERELKDTDRKAKEEKRLIMEARKKLKEENARKAEIVQVITKSSTLKKMKKKHLKTIRMG</sequence>